<keyword evidence="3" id="KW-1185">Reference proteome</keyword>
<dbReference type="EMBL" id="JAGTJJ010000032">
    <property type="protein sequence ID" value="MDC3985822.1"/>
    <property type="molecule type" value="Genomic_DNA"/>
</dbReference>
<feature type="signal peptide" evidence="1">
    <location>
        <begin position="1"/>
        <end position="26"/>
    </location>
</feature>
<gene>
    <name evidence="2" type="ORF">KEG57_35405</name>
</gene>
<keyword evidence="1" id="KW-0732">Signal</keyword>
<name>A0A9X4AWZ1_9BACT</name>
<evidence type="ECO:0000313" key="3">
    <source>
        <dbReference type="Proteomes" id="UP001151081"/>
    </source>
</evidence>
<feature type="chain" id="PRO_5040971577" description="Secreted protein" evidence="1">
    <location>
        <begin position="27"/>
        <end position="103"/>
    </location>
</feature>
<accession>A0A9X4AWZ1</accession>
<evidence type="ECO:0008006" key="4">
    <source>
        <dbReference type="Google" id="ProtNLM"/>
    </source>
</evidence>
<evidence type="ECO:0000313" key="2">
    <source>
        <dbReference type="EMBL" id="MDC3985822.1"/>
    </source>
</evidence>
<dbReference type="Proteomes" id="UP001151081">
    <property type="component" value="Unassembled WGS sequence"/>
</dbReference>
<dbReference type="AlphaFoldDB" id="A0A9X4AWZ1"/>
<comment type="caution">
    <text evidence="2">The sequence shown here is derived from an EMBL/GenBank/DDBJ whole genome shotgun (WGS) entry which is preliminary data.</text>
</comment>
<sequence length="103" mass="11428">MKRQAFMRRVLVGMGLVALVASSASADELTYPEEATGEGTSALVAQGQMCRARCCNGHRSDRFWQAPMLCRLWAQGFCKARGSLLTEARFGLVRVWNQYCPVP</sequence>
<reference evidence="2 3" key="1">
    <citation type="submission" date="2021-04" db="EMBL/GenBank/DDBJ databases">
        <title>Genome analysis of Polyangium sp.</title>
        <authorList>
            <person name="Li Y."/>
            <person name="Wang J."/>
        </authorList>
    </citation>
    <scope>NUCLEOTIDE SEQUENCE [LARGE SCALE GENOMIC DNA]</scope>
    <source>
        <strain evidence="2 3">SDU14</strain>
    </source>
</reference>
<dbReference type="RefSeq" id="WP_272426678.1">
    <property type="nucleotide sequence ID" value="NZ_JAGTJJ010000032.1"/>
</dbReference>
<organism evidence="2 3">
    <name type="scientific">Polyangium jinanense</name>
    <dbReference type="NCBI Taxonomy" id="2829994"/>
    <lineage>
        <taxon>Bacteria</taxon>
        <taxon>Pseudomonadati</taxon>
        <taxon>Myxococcota</taxon>
        <taxon>Polyangia</taxon>
        <taxon>Polyangiales</taxon>
        <taxon>Polyangiaceae</taxon>
        <taxon>Polyangium</taxon>
    </lineage>
</organism>
<protein>
    <recommendedName>
        <fullName evidence="4">Secreted protein</fullName>
    </recommendedName>
</protein>
<evidence type="ECO:0000256" key="1">
    <source>
        <dbReference type="SAM" id="SignalP"/>
    </source>
</evidence>
<proteinExistence type="predicted"/>